<dbReference type="EMBL" id="CM044701">
    <property type="protein sequence ID" value="KAI5681676.1"/>
    <property type="molecule type" value="Genomic_DNA"/>
</dbReference>
<name>A0ACC0C9S4_CATRO</name>
<evidence type="ECO:0000313" key="2">
    <source>
        <dbReference type="Proteomes" id="UP001060085"/>
    </source>
</evidence>
<accession>A0ACC0C9S4</accession>
<gene>
    <name evidence="1" type="ORF">M9H77_02904</name>
</gene>
<dbReference type="Proteomes" id="UP001060085">
    <property type="component" value="Linkage Group LG01"/>
</dbReference>
<comment type="caution">
    <text evidence="1">The sequence shown here is derived from an EMBL/GenBank/DDBJ whole genome shotgun (WGS) entry which is preliminary data.</text>
</comment>
<reference evidence="2" key="1">
    <citation type="journal article" date="2023" name="Nat. Plants">
        <title>Single-cell RNA sequencing provides a high-resolution roadmap for understanding the multicellular compartmentation of specialized metabolism.</title>
        <authorList>
            <person name="Sun S."/>
            <person name="Shen X."/>
            <person name="Li Y."/>
            <person name="Li Y."/>
            <person name="Wang S."/>
            <person name="Li R."/>
            <person name="Zhang H."/>
            <person name="Shen G."/>
            <person name="Guo B."/>
            <person name="Wei J."/>
            <person name="Xu J."/>
            <person name="St-Pierre B."/>
            <person name="Chen S."/>
            <person name="Sun C."/>
        </authorList>
    </citation>
    <scope>NUCLEOTIDE SEQUENCE [LARGE SCALE GENOMIC DNA]</scope>
</reference>
<proteinExistence type="predicted"/>
<organism evidence="1 2">
    <name type="scientific">Catharanthus roseus</name>
    <name type="common">Madagascar periwinkle</name>
    <name type="synonym">Vinca rosea</name>
    <dbReference type="NCBI Taxonomy" id="4058"/>
    <lineage>
        <taxon>Eukaryota</taxon>
        <taxon>Viridiplantae</taxon>
        <taxon>Streptophyta</taxon>
        <taxon>Embryophyta</taxon>
        <taxon>Tracheophyta</taxon>
        <taxon>Spermatophyta</taxon>
        <taxon>Magnoliopsida</taxon>
        <taxon>eudicotyledons</taxon>
        <taxon>Gunneridae</taxon>
        <taxon>Pentapetalae</taxon>
        <taxon>asterids</taxon>
        <taxon>lamiids</taxon>
        <taxon>Gentianales</taxon>
        <taxon>Apocynaceae</taxon>
        <taxon>Rauvolfioideae</taxon>
        <taxon>Vinceae</taxon>
        <taxon>Catharanthinae</taxon>
        <taxon>Catharanthus</taxon>
    </lineage>
</organism>
<keyword evidence="2" id="KW-1185">Reference proteome</keyword>
<protein>
    <submittedName>
        <fullName evidence="1">Uncharacterized protein</fullName>
    </submittedName>
</protein>
<evidence type="ECO:0000313" key="1">
    <source>
        <dbReference type="EMBL" id="KAI5681676.1"/>
    </source>
</evidence>
<sequence>MAYPWRKNRKYKGVRTGENPRRDEFYGKLNMLSDKGCALAGNPIKFFEPFPRTVFLILILLQFVSFGTSLNCTFSSCMQRTRKLGNHIPYDLEIECTFCARKELFGSKRQMKNRLVTMLYLRRILRDQMPHGLAPGLYSRRLRLFDVLAFLTGSHQSSRPNGKLPRYIVNPKEHCKAVSLRSSKELEDPKVREVEVEKQREVEKHKEHESQTNKRVYIGYLEISSLSKLLNKLKGVNGHYRSLYKLQVKTLKVQTSREYSLTLLIGYLKDHIEMSHTILET</sequence>